<proteinExistence type="inferred from homology"/>
<sequence>MTLVRWNPWTEIDALQRQFDRMFDTTTSSFPVALRDLNNAVKFPAAELTQADEALHLKLEVPGMEPNDLDIEVTENMVSIRGERKEESQTEENGKTHSEFHYGQFHRVIPLPSRIENTNVTAEYKDGILHLTLPKTTAEKNKVVKIKLDEATA</sequence>
<comment type="similarity">
    <text evidence="2 3">Belongs to the small heat shock protein (HSP20) family.</text>
</comment>
<evidence type="ECO:0000259" key="4">
    <source>
        <dbReference type="PROSITE" id="PS01031"/>
    </source>
</evidence>
<dbReference type="CDD" id="cd06464">
    <property type="entry name" value="ACD_sHsps-like"/>
    <property type="match status" value="1"/>
</dbReference>
<evidence type="ECO:0000259" key="5">
    <source>
        <dbReference type="PROSITE" id="PS51203"/>
    </source>
</evidence>
<dbReference type="PANTHER" id="PTHR46733">
    <property type="entry name" value="26.5 KDA HEAT SHOCK PROTEIN, MITOCHONDRIAL"/>
    <property type="match status" value="1"/>
</dbReference>
<reference evidence="6" key="1">
    <citation type="submission" date="2020-10" db="EMBL/GenBank/DDBJ databases">
        <authorList>
            <person name="Castelo-Branco R."/>
            <person name="Eusebio N."/>
            <person name="Adriana R."/>
            <person name="Vieira A."/>
            <person name="Brugerolle De Fraissinette N."/>
            <person name="Rezende De Castro R."/>
            <person name="Schneider M.P."/>
            <person name="Vasconcelos V."/>
            <person name="Leao P.N."/>
        </authorList>
    </citation>
    <scope>NUCLEOTIDE SEQUENCE</scope>
    <source>
        <strain evidence="6">LEGE 11467</strain>
    </source>
</reference>
<feature type="domain" description="CS" evidence="5">
    <location>
        <begin position="41"/>
        <end position="149"/>
    </location>
</feature>
<dbReference type="Gene3D" id="2.60.40.790">
    <property type="match status" value="1"/>
</dbReference>
<name>A0A928ZBC2_9CYAN</name>
<dbReference type="SUPFAM" id="SSF49764">
    <property type="entry name" value="HSP20-like chaperones"/>
    <property type="match status" value="1"/>
</dbReference>
<dbReference type="RefSeq" id="WP_264322680.1">
    <property type="nucleotide sequence ID" value="NZ_JADEXN010000374.1"/>
</dbReference>
<dbReference type="EMBL" id="JADEXN010000374">
    <property type="protein sequence ID" value="MBE9042521.1"/>
    <property type="molecule type" value="Genomic_DNA"/>
</dbReference>
<dbReference type="InterPro" id="IPR044587">
    <property type="entry name" value="HSP21-like"/>
</dbReference>
<keyword evidence="1" id="KW-0346">Stress response</keyword>
<gene>
    <name evidence="6" type="ORF">IQ235_17260</name>
</gene>
<dbReference type="AlphaFoldDB" id="A0A928ZBC2"/>
<evidence type="ECO:0000256" key="1">
    <source>
        <dbReference type="ARBA" id="ARBA00023016"/>
    </source>
</evidence>
<evidence type="ECO:0000313" key="6">
    <source>
        <dbReference type="EMBL" id="MBE9042521.1"/>
    </source>
</evidence>
<dbReference type="InterPro" id="IPR008978">
    <property type="entry name" value="HSP20-like_chaperone"/>
</dbReference>
<dbReference type="GO" id="GO:0009408">
    <property type="term" value="P:response to heat"/>
    <property type="evidence" value="ECO:0007669"/>
    <property type="project" value="InterPro"/>
</dbReference>
<dbReference type="InterPro" id="IPR002068">
    <property type="entry name" value="A-crystallin/Hsp20_dom"/>
</dbReference>
<dbReference type="Proteomes" id="UP000621799">
    <property type="component" value="Unassembled WGS sequence"/>
</dbReference>
<dbReference type="PROSITE" id="PS51203">
    <property type="entry name" value="CS"/>
    <property type="match status" value="1"/>
</dbReference>
<dbReference type="PROSITE" id="PS01031">
    <property type="entry name" value="SHSP"/>
    <property type="match status" value="1"/>
</dbReference>
<accession>A0A928ZBC2</accession>
<dbReference type="Pfam" id="PF00011">
    <property type="entry name" value="HSP20"/>
    <property type="match status" value="1"/>
</dbReference>
<protein>
    <submittedName>
        <fullName evidence="6">Hsp20/alpha crystallin family protein</fullName>
    </submittedName>
</protein>
<dbReference type="InterPro" id="IPR007052">
    <property type="entry name" value="CS_dom"/>
</dbReference>
<keyword evidence="7" id="KW-1185">Reference proteome</keyword>
<evidence type="ECO:0000256" key="2">
    <source>
        <dbReference type="PROSITE-ProRule" id="PRU00285"/>
    </source>
</evidence>
<evidence type="ECO:0000256" key="3">
    <source>
        <dbReference type="RuleBase" id="RU003616"/>
    </source>
</evidence>
<comment type="caution">
    <text evidence="6">The sequence shown here is derived from an EMBL/GenBank/DDBJ whole genome shotgun (WGS) entry which is preliminary data.</text>
</comment>
<dbReference type="PANTHER" id="PTHR46733:SF4">
    <property type="entry name" value="HEAT SHOCK PROTEIN 21, CHLOROPLASTIC"/>
    <property type="match status" value="1"/>
</dbReference>
<feature type="domain" description="SHSP" evidence="4">
    <location>
        <begin position="36"/>
        <end position="149"/>
    </location>
</feature>
<evidence type="ECO:0000313" key="7">
    <source>
        <dbReference type="Proteomes" id="UP000621799"/>
    </source>
</evidence>
<organism evidence="6 7">
    <name type="scientific">Zarconia navalis LEGE 11467</name>
    <dbReference type="NCBI Taxonomy" id="1828826"/>
    <lineage>
        <taxon>Bacteria</taxon>
        <taxon>Bacillati</taxon>
        <taxon>Cyanobacteriota</taxon>
        <taxon>Cyanophyceae</taxon>
        <taxon>Oscillatoriophycideae</taxon>
        <taxon>Oscillatoriales</taxon>
        <taxon>Oscillatoriales incertae sedis</taxon>
        <taxon>Zarconia</taxon>
        <taxon>Zarconia navalis</taxon>
    </lineage>
</organism>